<dbReference type="RefSeq" id="WP_092782629.1">
    <property type="nucleotide sequence ID" value="NZ_FNAP01000002.1"/>
</dbReference>
<comment type="similarity">
    <text evidence="1">Belongs to the gamma-glutamyltransferase family.</text>
</comment>
<dbReference type="STRING" id="69960.SAMN05421720_102181"/>
<dbReference type="Pfam" id="PF01019">
    <property type="entry name" value="G_glu_transpept"/>
    <property type="match status" value="1"/>
</dbReference>
<dbReference type="InterPro" id="IPR043137">
    <property type="entry name" value="GGT_ssub_C"/>
</dbReference>
<gene>
    <name evidence="5" type="ORF">SAMN05421720_102181</name>
</gene>
<sequence>MTVGIPRATGRRGAVAAGHDETAAAAAEILEDGGTAFDAMVAALAASFVVEPALSSPGGGGFLLAHPAGGDPVVLDFFAQTPGRAAPDDHRALDFLPVNADFGAATQEFHVGRAAVAVPGMIPGLCAIQREFCRLPLPRLLEPAIRLARAGPPVAPLQAHIVGVIAPILLHTDDARAVFAAPGDPSRSIAAGTPLPMPALADTLEALGREGERLFRDGPAGQATADLCADGGLLTLEDIRAYRVLRHRPLERRFRGTRILTNPPPSSGGALMSFGLALADAREAPPDPVRMAAIMHLTAEARDDAGLALGVDDARAARLLEDGALARWRAALDGRARKAGGTTHVSILDGLGNAAACTVSNGEGCGHMVPGMGFMLNNMLGEEDLNPAGFFQWQPDTRVSSMMAPTLAEGPDGTVMALGSGGSNRIRTALLQVLTGLIADGRTPDAAVAAPRLHVERGHLEIEAGWDEPTVAKLTAAFPNHRLWPDRSMFFGGVHITARYADGTFEAVGDPRRGGAARLAS</sequence>
<reference evidence="5 6" key="1">
    <citation type="submission" date="2016-10" db="EMBL/GenBank/DDBJ databases">
        <authorList>
            <person name="de Groot N.N."/>
        </authorList>
    </citation>
    <scope>NUCLEOTIDE SEQUENCE [LARGE SCALE GENOMIC DNA]</scope>
    <source>
        <strain evidence="5 6">ATCC 700224</strain>
    </source>
</reference>
<dbReference type="OrthoDB" id="9781342at2"/>
<organism evidence="5 6">
    <name type="scientific">Rhodospira trueperi</name>
    <dbReference type="NCBI Taxonomy" id="69960"/>
    <lineage>
        <taxon>Bacteria</taxon>
        <taxon>Pseudomonadati</taxon>
        <taxon>Pseudomonadota</taxon>
        <taxon>Alphaproteobacteria</taxon>
        <taxon>Rhodospirillales</taxon>
        <taxon>Rhodospirillaceae</taxon>
        <taxon>Rhodospira</taxon>
    </lineage>
</organism>
<dbReference type="PRINTS" id="PR01210">
    <property type="entry name" value="GGTRANSPTASE"/>
</dbReference>
<keyword evidence="4" id="KW-0865">Zymogen</keyword>
<dbReference type="InterPro" id="IPR051792">
    <property type="entry name" value="GGT_bact"/>
</dbReference>
<evidence type="ECO:0000256" key="4">
    <source>
        <dbReference type="ARBA" id="ARBA00023145"/>
    </source>
</evidence>
<accession>A0A1G6YYV0</accession>
<keyword evidence="2" id="KW-0808">Transferase</keyword>
<keyword evidence="3 5" id="KW-0378">Hydrolase</keyword>
<dbReference type="EMBL" id="FNAP01000002">
    <property type="protein sequence ID" value="SDD95528.1"/>
    <property type="molecule type" value="Genomic_DNA"/>
</dbReference>
<proteinExistence type="inferred from homology"/>
<evidence type="ECO:0000256" key="3">
    <source>
        <dbReference type="ARBA" id="ARBA00022801"/>
    </source>
</evidence>
<evidence type="ECO:0000256" key="1">
    <source>
        <dbReference type="ARBA" id="ARBA00009381"/>
    </source>
</evidence>
<dbReference type="Proteomes" id="UP000199412">
    <property type="component" value="Unassembled WGS sequence"/>
</dbReference>
<dbReference type="InterPro" id="IPR029055">
    <property type="entry name" value="Ntn_hydrolases_N"/>
</dbReference>
<evidence type="ECO:0000313" key="6">
    <source>
        <dbReference type="Proteomes" id="UP000199412"/>
    </source>
</evidence>
<dbReference type="SUPFAM" id="SSF56235">
    <property type="entry name" value="N-terminal nucleophile aminohydrolases (Ntn hydrolases)"/>
    <property type="match status" value="1"/>
</dbReference>
<name>A0A1G6YYV0_9PROT</name>
<dbReference type="GO" id="GO:0016740">
    <property type="term" value="F:transferase activity"/>
    <property type="evidence" value="ECO:0007669"/>
    <property type="project" value="UniProtKB-KW"/>
</dbReference>
<keyword evidence="6" id="KW-1185">Reference proteome</keyword>
<dbReference type="GO" id="GO:0016787">
    <property type="term" value="F:hydrolase activity"/>
    <property type="evidence" value="ECO:0007669"/>
    <property type="project" value="UniProtKB-KW"/>
</dbReference>
<evidence type="ECO:0000256" key="2">
    <source>
        <dbReference type="ARBA" id="ARBA00022679"/>
    </source>
</evidence>
<dbReference type="Gene3D" id="3.60.20.40">
    <property type="match status" value="1"/>
</dbReference>
<evidence type="ECO:0000313" key="5">
    <source>
        <dbReference type="EMBL" id="SDD95528.1"/>
    </source>
</evidence>
<protein>
    <submittedName>
        <fullName evidence="5">Gamma-glutamyltranspeptidase / glutathione hydrolase</fullName>
    </submittedName>
</protein>
<dbReference type="AlphaFoldDB" id="A0A1G6YYV0"/>
<dbReference type="PANTHER" id="PTHR43199">
    <property type="entry name" value="GLUTATHIONE HYDROLASE"/>
    <property type="match status" value="1"/>
</dbReference>
<dbReference type="PANTHER" id="PTHR43199:SF1">
    <property type="entry name" value="GLUTATHIONE HYDROLASE PROENZYME"/>
    <property type="match status" value="1"/>
</dbReference>